<reference evidence="2 3" key="1">
    <citation type="submission" date="2024-09" db="EMBL/GenBank/DDBJ databases">
        <authorList>
            <person name="Sun Q."/>
            <person name="Mori K."/>
        </authorList>
    </citation>
    <scope>NUCLEOTIDE SEQUENCE [LARGE SCALE GENOMIC DNA]</scope>
    <source>
        <strain evidence="2 3">CGMCC 1.9126</strain>
    </source>
</reference>
<feature type="domain" description="DinB-like" evidence="1">
    <location>
        <begin position="32"/>
        <end position="165"/>
    </location>
</feature>
<protein>
    <submittedName>
        <fullName evidence="2">DinB family protein</fullName>
    </submittedName>
</protein>
<dbReference type="Proteomes" id="UP001589738">
    <property type="component" value="Unassembled WGS sequence"/>
</dbReference>
<keyword evidence="3" id="KW-1185">Reference proteome</keyword>
<comment type="caution">
    <text evidence="2">The sequence shown here is derived from an EMBL/GenBank/DDBJ whole genome shotgun (WGS) entry which is preliminary data.</text>
</comment>
<dbReference type="SUPFAM" id="SSF109854">
    <property type="entry name" value="DinB/YfiT-like putative metalloenzymes"/>
    <property type="match status" value="1"/>
</dbReference>
<sequence length="177" mass="20451">MKQMLKSTEYASYYSRYVDLVPEGDLTSILLQQMNETVDILKGLTEQQAHFSYGVGKWSIKEVIGHITDTERIMGYRLLSFARGEKAELPGYDDNEYVRNAYFNSLFLQDLLENFEITRESTLQLIKSLPKEAYIRRGKANGSEVSVRAIVCIIAGHELHHRKLIEEYYIGSKEFPE</sequence>
<proteinExistence type="predicted"/>
<evidence type="ECO:0000313" key="2">
    <source>
        <dbReference type="EMBL" id="MFC0477212.1"/>
    </source>
</evidence>
<dbReference type="Pfam" id="PF12867">
    <property type="entry name" value="DinB_2"/>
    <property type="match status" value="1"/>
</dbReference>
<accession>A0ABV6KW18</accession>
<organism evidence="2 3">
    <name type="scientific">Robertmurraya beringensis</name>
    <dbReference type="NCBI Taxonomy" id="641660"/>
    <lineage>
        <taxon>Bacteria</taxon>
        <taxon>Bacillati</taxon>
        <taxon>Bacillota</taxon>
        <taxon>Bacilli</taxon>
        <taxon>Bacillales</taxon>
        <taxon>Bacillaceae</taxon>
        <taxon>Robertmurraya</taxon>
    </lineage>
</organism>
<dbReference type="Gene3D" id="1.20.120.450">
    <property type="entry name" value="dinb family like domain"/>
    <property type="match status" value="1"/>
</dbReference>
<dbReference type="EMBL" id="JBHLUU010000118">
    <property type="protein sequence ID" value="MFC0477212.1"/>
    <property type="molecule type" value="Genomic_DNA"/>
</dbReference>
<dbReference type="InterPro" id="IPR034660">
    <property type="entry name" value="DinB/YfiT-like"/>
</dbReference>
<evidence type="ECO:0000313" key="3">
    <source>
        <dbReference type="Proteomes" id="UP001589738"/>
    </source>
</evidence>
<name>A0ABV6KW18_9BACI</name>
<dbReference type="RefSeq" id="WP_160546831.1">
    <property type="nucleotide sequence ID" value="NZ_JBHLUU010000118.1"/>
</dbReference>
<gene>
    <name evidence="2" type="ORF">ACFFHF_18580</name>
</gene>
<dbReference type="InterPro" id="IPR024775">
    <property type="entry name" value="DinB-like"/>
</dbReference>
<evidence type="ECO:0000259" key="1">
    <source>
        <dbReference type="Pfam" id="PF12867"/>
    </source>
</evidence>